<name>A0A6G1G7N4_9PEZI</name>
<organism evidence="8">
    <name type="scientific">Eremomyces bilateralis CBS 781.70</name>
    <dbReference type="NCBI Taxonomy" id="1392243"/>
    <lineage>
        <taxon>Eukaryota</taxon>
        <taxon>Fungi</taxon>
        <taxon>Dikarya</taxon>
        <taxon>Ascomycota</taxon>
        <taxon>Pezizomycotina</taxon>
        <taxon>Dothideomycetes</taxon>
        <taxon>Dothideomycetes incertae sedis</taxon>
        <taxon>Eremomycetales</taxon>
        <taxon>Eremomycetaceae</taxon>
        <taxon>Eremomyces</taxon>
    </lineage>
</organism>
<evidence type="ECO:0000313" key="10">
    <source>
        <dbReference type="RefSeq" id="XP_033535490.1"/>
    </source>
</evidence>
<evidence type="ECO:0000256" key="7">
    <source>
        <dbReference type="SAM" id="SignalP"/>
    </source>
</evidence>
<reference evidence="10" key="3">
    <citation type="submission" date="2025-04" db="UniProtKB">
        <authorList>
            <consortium name="RefSeq"/>
        </authorList>
    </citation>
    <scope>IDENTIFICATION</scope>
    <source>
        <strain evidence="10">CBS 781.70</strain>
    </source>
</reference>
<keyword evidence="9" id="KW-1185">Reference proteome</keyword>
<reference evidence="8 10" key="1">
    <citation type="submission" date="2020-01" db="EMBL/GenBank/DDBJ databases">
        <authorList>
            <consortium name="DOE Joint Genome Institute"/>
            <person name="Haridas S."/>
            <person name="Albert R."/>
            <person name="Binder M."/>
            <person name="Bloem J."/>
            <person name="Labutti K."/>
            <person name="Salamov A."/>
            <person name="Andreopoulos B."/>
            <person name="Baker S.E."/>
            <person name="Barry K."/>
            <person name="Bills G."/>
            <person name="Bluhm B.H."/>
            <person name="Cannon C."/>
            <person name="Castanera R."/>
            <person name="Culley D.E."/>
            <person name="Daum C."/>
            <person name="Ezra D."/>
            <person name="Gonzalez J.B."/>
            <person name="Henrissat B."/>
            <person name="Kuo A."/>
            <person name="Liang C."/>
            <person name="Lipzen A."/>
            <person name="Lutzoni F."/>
            <person name="Magnuson J."/>
            <person name="Mondo S."/>
            <person name="Nolan M."/>
            <person name="Ohm R."/>
            <person name="Pangilinan J."/>
            <person name="Park H.-J."/>
            <person name="Ramirez L."/>
            <person name="Alfaro M."/>
            <person name="Sun H."/>
            <person name="Tritt A."/>
            <person name="Yoshinaga Y."/>
            <person name="Zwiers L.-H."/>
            <person name="Turgeon B.G."/>
            <person name="Goodwin S.B."/>
            <person name="Spatafora J.W."/>
            <person name="Crous P.W."/>
            <person name="Grigoriev I.V."/>
        </authorList>
    </citation>
    <scope>NUCLEOTIDE SEQUENCE</scope>
    <source>
        <strain evidence="8 10">CBS 781.70</strain>
    </source>
</reference>
<proteinExistence type="inferred from homology"/>
<evidence type="ECO:0000256" key="4">
    <source>
        <dbReference type="ARBA" id="ARBA00022989"/>
    </source>
</evidence>
<keyword evidence="7" id="KW-0732">Signal</keyword>
<reference evidence="10" key="2">
    <citation type="submission" date="2020-04" db="EMBL/GenBank/DDBJ databases">
        <authorList>
            <consortium name="NCBI Genome Project"/>
        </authorList>
    </citation>
    <scope>NUCLEOTIDE SEQUENCE</scope>
    <source>
        <strain evidence="10">CBS 781.70</strain>
    </source>
</reference>
<dbReference type="EMBL" id="ML975154">
    <property type="protein sequence ID" value="KAF1813859.1"/>
    <property type="molecule type" value="Genomic_DNA"/>
</dbReference>
<feature type="transmembrane region" description="Helical" evidence="6">
    <location>
        <begin position="29"/>
        <end position="50"/>
    </location>
</feature>
<dbReference type="AlphaFoldDB" id="A0A6G1G7N4"/>
<dbReference type="InterPro" id="IPR000612">
    <property type="entry name" value="PMP3"/>
</dbReference>
<keyword evidence="4 6" id="KW-1133">Transmembrane helix</keyword>
<evidence type="ECO:0000256" key="5">
    <source>
        <dbReference type="ARBA" id="ARBA00023136"/>
    </source>
</evidence>
<sequence length="93" mass="10466">MISAVLLIIITLFRKSVGVFIVTGCGMDLFINIVLTCLGYFPGHIHAYYLEYVYYKRREESSRGFYDNNRAPAIYSDRVQTGGRGYGTIAAPT</sequence>
<evidence type="ECO:0000256" key="3">
    <source>
        <dbReference type="ARBA" id="ARBA00022692"/>
    </source>
</evidence>
<dbReference type="OrthoDB" id="2152119at2759"/>
<dbReference type="GO" id="GO:0016020">
    <property type="term" value="C:membrane"/>
    <property type="evidence" value="ECO:0007669"/>
    <property type="project" value="UniProtKB-SubCell"/>
</dbReference>
<dbReference type="GeneID" id="54419756"/>
<dbReference type="PANTHER" id="PTHR21659">
    <property type="entry name" value="HYDROPHOBIC PROTEIN RCI2 LOW TEMPERATURE AND SALT RESPONSIVE PROTEIN LTI6 -RELATED"/>
    <property type="match status" value="1"/>
</dbReference>
<comment type="similarity">
    <text evidence="2">Belongs to the UPF0057 (PMP3) family.</text>
</comment>
<keyword evidence="5 6" id="KW-0472">Membrane</keyword>
<dbReference type="RefSeq" id="XP_033535490.1">
    <property type="nucleotide sequence ID" value="XM_033679186.1"/>
</dbReference>
<feature type="chain" id="PRO_5044631894" evidence="7">
    <location>
        <begin position="19"/>
        <end position="93"/>
    </location>
</feature>
<keyword evidence="3 6" id="KW-0812">Transmembrane</keyword>
<dbReference type="Proteomes" id="UP000504638">
    <property type="component" value="Unplaced"/>
</dbReference>
<evidence type="ECO:0000256" key="2">
    <source>
        <dbReference type="ARBA" id="ARBA00009530"/>
    </source>
</evidence>
<comment type="subcellular location">
    <subcellularLocation>
        <location evidence="1">Membrane</location>
    </subcellularLocation>
</comment>
<evidence type="ECO:0000313" key="9">
    <source>
        <dbReference type="Proteomes" id="UP000504638"/>
    </source>
</evidence>
<feature type="signal peptide" evidence="7">
    <location>
        <begin position="1"/>
        <end position="18"/>
    </location>
</feature>
<gene>
    <name evidence="8 10" type="ORF">P152DRAFT_457229</name>
</gene>
<evidence type="ECO:0000256" key="6">
    <source>
        <dbReference type="SAM" id="Phobius"/>
    </source>
</evidence>
<accession>A0A6G1G7N4</accession>
<dbReference type="PANTHER" id="PTHR21659:SF42">
    <property type="entry name" value="UPF0057 MEMBRANE PROTEIN ZK632.10-RELATED"/>
    <property type="match status" value="1"/>
</dbReference>
<evidence type="ECO:0000256" key="1">
    <source>
        <dbReference type="ARBA" id="ARBA00004370"/>
    </source>
</evidence>
<dbReference type="Pfam" id="PF01679">
    <property type="entry name" value="Pmp3"/>
    <property type="match status" value="1"/>
</dbReference>
<protein>
    <submittedName>
        <fullName evidence="8 10">Uncharacterized protein</fullName>
    </submittedName>
</protein>
<evidence type="ECO:0000313" key="8">
    <source>
        <dbReference type="EMBL" id="KAF1813859.1"/>
    </source>
</evidence>